<keyword evidence="2" id="KW-1185">Reference proteome</keyword>
<reference evidence="1 2" key="1">
    <citation type="journal article" date="2022" name="New Phytol.">
        <title>Ecological generalism drives hyperdiversity of secondary metabolite gene clusters in xylarialean endophytes.</title>
        <authorList>
            <person name="Franco M.E.E."/>
            <person name="Wisecaver J.H."/>
            <person name="Arnold A.E."/>
            <person name="Ju Y.M."/>
            <person name="Slot J.C."/>
            <person name="Ahrendt S."/>
            <person name="Moore L.P."/>
            <person name="Eastman K.E."/>
            <person name="Scott K."/>
            <person name="Konkel Z."/>
            <person name="Mondo S.J."/>
            <person name="Kuo A."/>
            <person name="Hayes R.D."/>
            <person name="Haridas S."/>
            <person name="Andreopoulos B."/>
            <person name="Riley R."/>
            <person name="LaButti K."/>
            <person name="Pangilinan J."/>
            <person name="Lipzen A."/>
            <person name="Amirebrahimi M."/>
            <person name="Yan J."/>
            <person name="Adam C."/>
            <person name="Keymanesh K."/>
            <person name="Ng V."/>
            <person name="Louie K."/>
            <person name="Northen T."/>
            <person name="Drula E."/>
            <person name="Henrissat B."/>
            <person name="Hsieh H.M."/>
            <person name="Youens-Clark K."/>
            <person name="Lutzoni F."/>
            <person name="Miadlikowska J."/>
            <person name="Eastwood D.C."/>
            <person name="Hamelin R.C."/>
            <person name="Grigoriev I.V."/>
            <person name="U'Ren J.M."/>
        </authorList>
    </citation>
    <scope>NUCLEOTIDE SEQUENCE [LARGE SCALE GENOMIC DNA]</scope>
    <source>
        <strain evidence="1 2">CBS 119005</strain>
    </source>
</reference>
<sequence length="547" mass="59966">MSSSAALAAAGVQAVGAGNYADGIEKLSQALKERPAPLWLLERSKAYVRADKLDLALHDAEKALDVAFERANRDYMVEAQIRRAIALFRMGRYADADICAFWAIRLIEKAKATEDDGQQKKVDDNGDYIVRADEVEDGAKPDKSMGLATAMGSTGRSKDNSLKNQAISWRLQALNQLEKLPAGHPGRKVTVTEKYPKPSELPSSSRTEAKPTPTDSDGDVTHDSKTASARDEAASRNVLERLWEQFREIHTKKAIRSSFYQTDTTLTADLFVKNTDASRFSVTADEQKITTGETPSIHLHLWGKIKPDETKYTVKPMKIELVLRKATPGKWPMLQRENAEPFSKLSSTGPTLDQFTSLLSLPGYENPDSLQLPGFDAGPDSWYSSLLEILQAGLDGSKVSPAKELPKVPNPATEPPSSARGANATMQPKADPTSASKPAADPTPTSAQAVSAKTGTISAPAYPTSSKKGAVNWDKLEDEDEEDDAKDKDVNFFFQKLYKDADDNTKRAMMKSYVESNGTSLSTNWDEAREKTYKTQPPDGAEAKKWD</sequence>
<comment type="caution">
    <text evidence="1">The sequence shown here is derived from an EMBL/GenBank/DDBJ whole genome shotgun (WGS) entry which is preliminary data.</text>
</comment>
<accession>A0ACB9YIY0</accession>
<gene>
    <name evidence="1" type="ORF">F4820DRAFT_183726</name>
</gene>
<dbReference type="Proteomes" id="UP001497700">
    <property type="component" value="Unassembled WGS sequence"/>
</dbReference>
<protein>
    <submittedName>
        <fullName evidence="1">SGS-domain-containing protein</fullName>
    </submittedName>
</protein>
<proteinExistence type="predicted"/>
<dbReference type="EMBL" id="MU393657">
    <property type="protein sequence ID" value="KAI4859098.1"/>
    <property type="molecule type" value="Genomic_DNA"/>
</dbReference>
<organism evidence="1 2">
    <name type="scientific">Hypoxylon rubiginosum</name>
    <dbReference type="NCBI Taxonomy" id="110542"/>
    <lineage>
        <taxon>Eukaryota</taxon>
        <taxon>Fungi</taxon>
        <taxon>Dikarya</taxon>
        <taxon>Ascomycota</taxon>
        <taxon>Pezizomycotina</taxon>
        <taxon>Sordariomycetes</taxon>
        <taxon>Xylariomycetidae</taxon>
        <taxon>Xylariales</taxon>
        <taxon>Hypoxylaceae</taxon>
        <taxon>Hypoxylon</taxon>
    </lineage>
</organism>
<evidence type="ECO:0000313" key="1">
    <source>
        <dbReference type="EMBL" id="KAI4859098.1"/>
    </source>
</evidence>
<name>A0ACB9YIY0_9PEZI</name>
<evidence type="ECO:0000313" key="2">
    <source>
        <dbReference type="Proteomes" id="UP001497700"/>
    </source>
</evidence>